<feature type="compositionally biased region" description="Basic residues" evidence="1">
    <location>
        <begin position="148"/>
        <end position="158"/>
    </location>
</feature>
<dbReference type="InterPro" id="IPR043128">
    <property type="entry name" value="Rev_trsase/Diguanyl_cyclase"/>
</dbReference>
<organism evidence="3 4">
    <name type="scientific">Vitis vinifera</name>
    <name type="common">Grape</name>
    <dbReference type="NCBI Taxonomy" id="29760"/>
    <lineage>
        <taxon>Eukaryota</taxon>
        <taxon>Viridiplantae</taxon>
        <taxon>Streptophyta</taxon>
        <taxon>Embryophyta</taxon>
        <taxon>Tracheophyta</taxon>
        <taxon>Spermatophyta</taxon>
        <taxon>Magnoliopsida</taxon>
        <taxon>eudicotyledons</taxon>
        <taxon>Gunneridae</taxon>
        <taxon>Pentapetalae</taxon>
        <taxon>rosids</taxon>
        <taxon>Vitales</taxon>
        <taxon>Vitaceae</taxon>
        <taxon>Viteae</taxon>
        <taxon>Vitis</taxon>
    </lineage>
</organism>
<comment type="caution">
    <text evidence="3">The sequence shown here is derived from an EMBL/GenBank/DDBJ whole genome shotgun (WGS) entry which is preliminary data.</text>
</comment>
<dbReference type="InterPro" id="IPR000477">
    <property type="entry name" value="RT_dom"/>
</dbReference>
<dbReference type="InterPro" id="IPR021109">
    <property type="entry name" value="Peptidase_aspartic_dom_sf"/>
</dbReference>
<sequence length="622" mass="70401">MYLTGDVKLWWRTRMEDDVESGRPQITTWETLKKELKDQFLPTNTAWVAREALKRLRHTGSVREYVKEFSPLMLNIKNMSEEDKLFNFMSGLQGWAQTELRRQGVRDLPAAMAAADCLVDYKMGGAISTTQRPRSDGGKKAKAEGKASKKPGWKKQGKKPAAGGKPVEKTIEVVQQTTRMARCFICNGLHRARDCPKREKLSALVTAKDKGDSDSETAPRVNPLQFLNVINGETPVQKSLMHVHAVVNGVQVKALVDSGATHNFMATREATRLGLKLEEDTNRIKAVNSKAQKIQGVAKNVPMQIDFLLRAKVALIPHLGGLVVLEEKQPCFVKALRMKDGALIEIKEGQSVEVPDSVVKILKEFKDVMPAELPKELPPRRPIDHKIELLPGTKAPTQAPYRMPPVELLELRKQLKELLGCRALNKVTIKNKYLIPLATELFDRLSKASYFTKLDLRSGYWQVRIVAGDEGKTTCVTRYGSYEFLVMPFGLTNALATFCNLMNDVLFDYLDAFVVVYLDNIVVYSKTLTEHEKHLRLVFQRLRENRLYVKPEKCEFAQEEITFLGHKISAGLIRMDKGKVQAIMEWSVPTKVTELRSFLGLANYYRKFIKGYSKMVSPLLTY</sequence>
<dbReference type="InterPro" id="IPR043502">
    <property type="entry name" value="DNA/RNA_pol_sf"/>
</dbReference>
<keyword evidence="3" id="KW-0808">Transferase</keyword>
<dbReference type="PROSITE" id="PS00141">
    <property type="entry name" value="ASP_PROTEASE"/>
    <property type="match status" value="1"/>
</dbReference>
<name>A0A438C5J9_VITVI</name>
<dbReference type="EMBL" id="QGNW01002522">
    <property type="protein sequence ID" value="RVW18527.1"/>
    <property type="molecule type" value="Genomic_DNA"/>
</dbReference>
<keyword evidence="3" id="KW-0695">RNA-directed DNA polymerase</keyword>
<evidence type="ECO:0000313" key="3">
    <source>
        <dbReference type="EMBL" id="RVW18527.1"/>
    </source>
</evidence>
<feature type="compositionally biased region" description="Basic and acidic residues" evidence="1">
    <location>
        <begin position="133"/>
        <end position="147"/>
    </location>
</feature>
<dbReference type="PANTHER" id="PTHR24559">
    <property type="entry name" value="TRANSPOSON TY3-I GAG-POL POLYPROTEIN"/>
    <property type="match status" value="1"/>
</dbReference>
<feature type="domain" description="Reverse transcriptase" evidence="2">
    <location>
        <begin position="371"/>
        <end position="568"/>
    </location>
</feature>
<dbReference type="Gene3D" id="3.30.70.270">
    <property type="match status" value="2"/>
</dbReference>
<evidence type="ECO:0000259" key="2">
    <source>
        <dbReference type="PROSITE" id="PS50878"/>
    </source>
</evidence>
<reference evidence="3 4" key="1">
    <citation type="journal article" date="2018" name="PLoS Genet.">
        <title>Population sequencing reveals clonal diversity and ancestral inbreeding in the grapevine cultivar Chardonnay.</title>
        <authorList>
            <person name="Roach M.J."/>
            <person name="Johnson D.L."/>
            <person name="Bohlmann J."/>
            <person name="van Vuuren H.J."/>
            <person name="Jones S.J."/>
            <person name="Pretorius I.S."/>
            <person name="Schmidt S.A."/>
            <person name="Borneman A.R."/>
        </authorList>
    </citation>
    <scope>NUCLEOTIDE SEQUENCE [LARGE SCALE GENOMIC DNA]</scope>
    <source>
        <strain evidence="4">cv. Chardonnay</strain>
        <tissue evidence="3">Leaf</tissue>
    </source>
</reference>
<dbReference type="InterPro" id="IPR001969">
    <property type="entry name" value="Aspartic_peptidase_AS"/>
</dbReference>
<dbReference type="GO" id="GO:0004190">
    <property type="term" value="F:aspartic-type endopeptidase activity"/>
    <property type="evidence" value="ECO:0007669"/>
    <property type="project" value="InterPro"/>
</dbReference>
<dbReference type="CDD" id="cd01647">
    <property type="entry name" value="RT_LTR"/>
    <property type="match status" value="1"/>
</dbReference>
<dbReference type="GO" id="GO:0006508">
    <property type="term" value="P:proteolysis"/>
    <property type="evidence" value="ECO:0007669"/>
    <property type="project" value="InterPro"/>
</dbReference>
<dbReference type="CDD" id="cd00303">
    <property type="entry name" value="retropepsin_like"/>
    <property type="match status" value="1"/>
</dbReference>
<accession>A0A438C5J9</accession>
<evidence type="ECO:0000313" key="4">
    <source>
        <dbReference type="Proteomes" id="UP000288805"/>
    </source>
</evidence>
<gene>
    <name evidence="3" type="primary">RRPO_65</name>
    <name evidence="3" type="ORF">CK203_102879</name>
</gene>
<proteinExistence type="predicted"/>
<dbReference type="PROSITE" id="PS50878">
    <property type="entry name" value="RT_POL"/>
    <property type="match status" value="1"/>
</dbReference>
<dbReference type="Pfam" id="PF00078">
    <property type="entry name" value="RVT_1"/>
    <property type="match status" value="1"/>
</dbReference>
<protein>
    <submittedName>
        <fullName evidence="3">RNA-directed DNA polymerase-like</fullName>
    </submittedName>
</protein>
<dbReference type="Gene3D" id="2.40.70.10">
    <property type="entry name" value="Acid Proteases"/>
    <property type="match status" value="1"/>
</dbReference>
<dbReference type="GO" id="GO:0003964">
    <property type="term" value="F:RNA-directed DNA polymerase activity"/>
    <property type="evidence" value="ECO:0007669"/>
    <property type="project" value="UniProtKB-KW"/>
</dbReference>
<dbReference type="Pfam" id="PF03732">
    <property type="entry name" value="Retrotrans_gag"/>
    <property type="match status" value="1"/>
</dbReference>
<feature type="region of interest" description="Disordered" evidence="1">
    <location>
        <begin position="128"/>
        <end position="166"/>
    </location>
</feature>
<dbReference type="Proteomes" id="UP000288805">
    <property type="component" value="Unassembled WGS sequence"/>
</dbReference>
<dbReference type="SUPFAM" id="SSF56672">
    <property type="entry name" value="DNA/RNA polymerases"/>
    <property type="match status" value="1"/>
</dbReference>
<dbReference type="Pfam" id="PF13975">
    <property type="entry name" value="gag-asp_proteas"/>
    <property type="match status" value="1"/>
</dbReference>
<dbReference type="PANTHER" id="PTHR24559:SF443">
    <property type="entry name" value="RNA-DIRECTED DNA POLYMERASE HOMOLOG"/>
    <property type="match status" value="1"/>
</dbReference>
<dbReference type="Gene3D" id="3.10.10.10">
    <property type="entry name" value="HIV Type 1 Reverse Transcriptase, subunit A, domain 1"/>
    <property type="match status" value="2"/>
</dbReference>
<evidence type="ECO:0000256" key="1">
    <source>
        <dbReference type="SAM" id="MobiDB-lite"/>
    </source>
</evidence>
<dbReference type="SUPFAM" id="SSF50630">
    <property type="entry name" value="Acid proteases"/>
    <property type="match status" value="1"/>
</dbReference>
<keyword evidence="3" id="KW-0548">Nucleotidyltransferase</keyword>
<dbReference type="InterPro" id="IPR053134">
    <property type="entry name" value="RNA-dir_DNA_polymerase"/>
</dbReference>
<dbReference type="InterPro" id="IPR005162">
    <property type="entry name" value="Retrotrans_gag_dom"/>
</dbReference>
<dbReference type="AlphaFoldDB" id="A0A438C5J9"/>